<keyword evidence="7 8" id="KW-0472">Membrane</keyword>
<dbReference type="InterPro" id="IPR007227">
    <property type="entry name" value="Cell_shape_determining_MreD"/>
</dbReference>
<dbReference type="GeneID" id="66353557"/>
<keyword evidence="4 8" id="KW-0812">Transmembrane</keyword>
<sequence length="162" mass="17818">MKKVLLCLLGIVLMTIENSITNYIDIFGISFNLVLIYVTIISLYLDELEGGIIAAIIGLIKDITVGGIFGVNALILFIIAYAIGYMRDQLYKGSYIITFVLIFIGSLIDSIVNIGTSSIIYQSYNISTLFVKGLLVAPIVNSLIGLVIYRLSKRAVLKLKED</sequence>
<feature type="transmembrane region" description="Helical" evidence="8">
    <location>
        <begin position="133"/>
        <end position="152"/>
    </location>
</feature>
<evidence type="ECO:0000256" key="7">
    <source>
        <dbReference type="ARBA" id="ARBA00023136"/>
    </source>
</evidence>
<feature type="transmembrane region" description="Helical" evidence="8">
    <location>
        <begin position="52"/>
        <end position="83"/>
    </location>
</feature>
<dbReference type="EMBL" id="LK932392">
    <property type="protein sequence ID" value="CDS85808.1"/>
    <property type="molecule type" value="Genomic_DNA"/>
</dbReference>
<evidence type="ECO:0000256" key="1">
    <source>
        <dbReference type="ARBA" id="ARBA00004651"/>
    </source>
</evidence>
<proteinExistence type="inferred from homology"/>
<feature type="transmembrane region" description="Helical" evidence="8">
    <location>
        <begin position="29"/>
        <end position="45"/>
    </location>
</feature>
<evidence type="ECO:0000313" key="12">
    <source>
        <dbReference type="EMBL" id="HBH1541434.1"/>
    </source>
</evidence>
<organism evidence="10">
    <name type="scientific">Clostridioides difficile</name>
    <name type="common">Peptoclostridium difficile</name>
    <dbReference type="NCBI Taxonomy" id="1496"/>
    <lineage>
        <taxon>Bacteria</taxon>
        <taxon>Bacillati</taxon>
        <taxon>Bacillota</taxon>
        <taxon>Clostridia</taxon>
        <taxon>Peptostreptococcales</taxon>
        <taxon>Peptostreptococcaceae</taxon>
        <taxon>Clostridioides</taxon>
    </lineage>
</organism>
<dbReference type="RefSeq" id="WP_003438053.1">
    <property type="nucleotide sequence ID" value="NZ_AP025558.1"/>
</dbReference>
<evidence type="ECO:0000256" key="8">
    <source>
        <dbReference type="SAM" id="Phobius"/>
    </source>
</evidence>
<evidence type="ECO:0000313" key="9">
    <source>
        <dbReference type="EMBL" id="CDS85808.1"/>
    </source>
</evidence>
<dbReference type="Proteomes" id="UP000189137">
    <property type="component" value="Unassembled WGS sequence"/>
</dbReference>
<evidence type="ECO:0000313" key="10">
    <source>
        <dbReference type="EMBL" id="CDS86308.1"/>
    </source>
</evidence>
<evidence type="ECO:0000313" key="15">
    <source>
        <dbReference type="EMBL" id="VFD31332.1"/>
    </source>
</evidence>
<evidence type="ECO:0000313" key="14">
    <source>
        <dbReference type="EMBL" id="SJR79211.1"/>
    </source>
</evidence>
<name>A0A069AAB6_CLODI</name>
<dbReference type="Proteomes" id="UP000372533">
    <property type="component" value="Unassembled WGS sequence"/>
</dbReference>
<evidence type="ECO:0000313" key="18">
    <source>
        <dbReference type="Proteomes" id="UP000372533"/>
    </source>
</evidence>
<evidence type="ECO:0000256" key="6">
    <source>
        <dbReference type="ARBA" id="ARBA00022989"/>
    </source>
</evidence>
<comment type="subcellular location">
    <subcellularLocation>
        <location evidence="1">Cell membrane</location>
        <topology evidence="1">Multi-pass membrane protein</topology>
    </subcellularLocation>
</comment>
<accession>A0A069AAB6</accession>
<evidence type="ECO:0000256" key="2">
    <source>
        <dbReference type="ARBA" id="ARBA00007776"/>
    </source>
</evidence>
<reference evidence="12" key="2">
    <citation type="journal article" date="2018" name="Genome Biol.">
        <title>SKESA: strategic k-mer extension for scrupulous assemblies.</title>
        <authorList>
            <person name="Souvorov A."/>
            <person name="Agarwala R."/>
            <person name="Lipman D.J."/>
        </authorList>
    </citation>
    <scope>NUCLEOTIDE SEQUENCE</scope>
    <source>
        <strain evidence="13">Clostridioides</strain>
        <strain evidence="12">HN1000</strain>
    </source>
</reference>
<dbReference type="EMBL" id="CAADAN010000004">
    <property type="protein sequence ID" value="VFD31332.1"/>
    <property type="molecule type" value="Genomic_DNA"/>
</dbReference>
<evidence type="ECO:0000256" key="5">
    <source>
        <dbReference type="ARBA" id="ARBA00022960"/>
    </source>
</evidence>
<dbReference type="GO" id="GO:0005886">
    <property type="term" value="C:plasma membrane"/>
    <property type="evidence" value="ECO:0007669"/>
    <property type="project" value="UniProtKB-SubCell"/>
</dbReference>
<dbReference type="EMBL" id="DAEPXK010000007">
    <property type="protein sequence ID" value="HBH1541434.1"/>
    <property type="molecule type" value="Genomic_DNA"/>
</dbReference>
<evidence type="ECO:0000256" key="4">
    <source>
        <dbReference type="ARBA" id="ARBA00022692"/>
    </source>
</evidence>
<dbReference type="PATRIC" id="fig|1496.842.peg.868"/>
<dbReference type="Proteomes" id="UP000411588">
    <property type="component" value="Unassembled WGS sequence"/>
</dbReference>
<dbReference type="EMBL" id="CAAJVP010000002">
    <property type="protein sequence ID" value="VHX94755.1"/>
    <property type="molecule type" value="Genomic_DNA"/>
</dbReference>
<dbReference type="EMBL" id="LK932509">
    <property type="protein sequence ID" value="CDS86308.1"/>
    <property type="molecule type" value="Genomic_DNA"/>
</dbReference>
<keyword evidence="5" id="KW-0133">Cell shape</keyword>
<dbReference type="EMBL" id="LK933127">
    <property type="protein sequence ID" value="CDT37035.1"/>
    <property type="molecule type" value="Genomic_DNA"/>
</dbReference>
<dbReference type="AlphaFoldDB" id="A0A069AAB6"/>
<dbReference type="NCBIfam" id="TIGR03426">
    <property type="entry name" value="shape_MreD"/>
    <property type="match status" value="1"/>
</dbReference>
<dbReference type="Pfam" id="PF04093">
    <property type="entry name" value="MreD"/>
    <property type="match status" value="1"/>
</dbReference>
<evidence type="ECO:0000313" key="11">
    <source>
        <dbReference type="EMBL" id="CDT37035.1"/>
    </source>
</evidence>
<dbReference type="EMBL" id="FUPS01000001">
    <property type="protein sequence ID" value="SJR79211.1"/>
    <property type="molecule type" value="Genomic_DNA"/>
</dbReference>
<dbReference type="Proteomes" id="UP000879542">
    <property type="component" value="Unassembled WGS sequence"/>
</dbReference>
<keyword evidence="6 8" id="KW-1133">Transmembrane helix</keyword>
<gene>
    <name evidence="12" type="primary">mreD</name>
    <name evidence="11" type="ORF">BN1095_450051</name>
    <name evidence="10" type="ORF">BN1096_560051</name>
    <name evidence="9" type="ORF">BN1097_540053</name>
    <name evidence="12" type="ORF">KRM00_000893</name>
    <name evidence="13" type="ORF">KRQ00_000701</name>
    <name evidence="16" type="ORF">SAMEA1402366_00422</name>
    <name evidence="15" type="ORF">SAMEA1402399_01607</name>
    <name evidence="14" type="ORF">SAMEA3375112_00052</name>
</gene>
<comment type="similarity">
    <text evidence="2">Belongs to the MreD family.</text>
</comment>
<reference evidence="12" key="4">
    <citation type="submission" date="2021-06" db="EMBL/GenBank/DDBJ databases">
        <authorList>
            <consortium name="NCBI Pathogen Detection Project"/>
        </authorList>
    </citation>
    <scope>NUCLEOTIDE SEQUENCE</scope>
    <source>
        <strain evidence="13">Clostridioides</strain>
        <strain evidence="12">HN1000</strain>
    </source>
</reference>
<evidence type="ECO:0000313" key="19">
    <source>
        <dbReference type="Proteomes" id="UP000411588"/>
    </source>
</evidence>
<dbReference type="Proteomes" id="UP000878956">
    <property type="component" value="Unassembled WGS sequence"/>
</dbReference>
<evidence type="ECO:0000256" key="3">
    <source>
        <dbReference type="ARBA" id="ARBA00022475"/>
    </source>
</evidence>
<keyword evidence="3" id="KW-1003">Cell membrane</keyword>
<evidence type="ECO:0000313" key="17">
    <source>
        <dbReference type="Proteomes" id="UP000189137"/>
    </source>
</evidence>
<evidence type="ECO:0000313" key="13">
    <source>
        <dbReference type="EMBL" id="HBH2618973.1"/>
    </source>
</evidence>
<reference evidence="10" key="1">
    <citation type="submission" date="2014-07" db="EMBL/GenBank/DDBJ databases">
        <authorList>
            <person name="Monot Marc"/>
        </authorList>
    </citation>
    <scope>NUCLEOTIDE SEQUENCE</scope>
    <source>
        <strain evidence="11">7032989</strain>
        <strain evidence="9">7032994</strain>
    </source>
</reference>
<reference evidence="16 18" key="3">
    <citation type="submission" date="2019-04" db="EMBL/GenBank/DDBJ databases">
        <authorList>
            <consortium name="Pathogen Informatics"/>
        </authorList>
    </citation>
    <scope>NUCLEOTIDE SEQUENCE [LARGE SCALE GENOMIC DNA]</scope>
    <source>
        <strain evidence="19">clo34</strain>
        <strain evidence="15">Clo34</strain>
        <strain evidence="16">Tl291</strain>
        <strain evidence="18">tl291</strain>
        <strain evidence="14 17">VRECD0157</strain>
    </source>
</reference>
<feature type="transmembrane region" description="Helical" evidence="8">
    <location>
        <begin position="95"/>
        <end position="121"/>
    </location>
</feature>
<dbReference type="GO" id="GO:0008360">
    <property type="term" value="P:regulation of cell shape"/>
    <property type="evidence" value="ECO:0007669"/>
    <property type="project" value="UniProtKB-KW"/>
</dbReference>
<protein>
    <submittedName>
        <fullName evidence="10 15">Permease</fullName>
    </submittedName>
    <submittedName>
        <fullName evidence="9">Putative membrane protein</fullName>
    </submittedName>
    <submittedName>
        <fullName evidence="12">Rod shape-determining protein MreD</fullName>
    </submittedName>
</protein>
<evidence type="ECO:0000313" key="16">
    <source>
        <dbReference type="EMBL" id="VHX94755.1"/>
    </source>
</evidence>
<dbReference type="EMBL" id="DAEQIJ010000002">
    <property type="protein sequence ID" value="HBH2618973.1"/>
    <property type="molecule type" value="Genomic_DNA"/>
</dbReference>